<evidence type="ECO:0000313" key="3">
    <source>
        <dbReference type="Proteomes" id="UP001362999"/>
    </source>
</evidence>
<feature type="compositionally biased region" description="Pro residues" evidence="1">
    <location>
        <begin position="1"/>
        <end position="10"/>
    </location>
</feature>
<feature type="compositionally biased region" description="Basic and acidic residues" evidence="1">
    <location>
        <begin position="272"/>
        <end position="281"/>
    </location>
</feature>
<proteinExistence type="predicted"/>
<feature type="region of interest" description="Disordered" evidence="1">
    <location>
        <begin position="309"/>
        <end position="335"/>
    </location>
</feature>
<name>A0AAV9ZER9_9AGAR</name>
<gene>
    <name evidence="2" type="ORF">R3P38DRAFT_2808885</name>
</gene>
<feature type="region of interest" description="Disordered" evidence="1">
    <location>
        <begin position="535"/>
        <end position="566"/>
    </location>
</feature>
<feature type="compositionally biased region" description="Polar residues" evidence="1">
    <location>
        <begin position="309"/>
        <end position="322"/>
    </location>
</feature>
<dbReference type="Proteomes" id="UP001362999">
    <property type="component" value="Unassembled WGS sequence"/>
</dbReference>
<feature type="compositionally biased region" description="Polar residues" evidence="1">
    <location>
        <begin position="32"/>
        <end position="50"/>
    </location>
</feature>
<feature type="region of interest" description="Disordered" evidence="1">
    <location>
        <begin position="94"/>
        <end position="219"/>
    </location>
</feature>
<organism evidence="2 3">
    <name type="scientific">Favolaschia claudopus</name>
    <dbReference type="NCBI Taxonomy" id="2862362"/>
    <lineage>
        <taxon>Eukaryota</taxon>
        <taxon>Fungi</taxon>
        <taxon>Dikarya</taxon>
        <taxon>Basidiomycota</taxon>
        <taxon>Agaricomycotina</taxon>
        <taxon>Agaricomycetes</taxon>
        <taxon>Agaricomycetidae</taxon>
        <taxon>Agaricales</taxon>
        <taxon>Marasmiineae</taxon>
        <taxon>Mycenaceae</taxon>
        <taxon>Favolaschia</taxon>
    </lineage>
</organism>
<feature type="region of interest" description="Disordered" evidence="1">
    <location>
        <begin position="1"/>
        <end position="79"/>
    </location>
</feature>
<feature type="region of interest" description="Disordered" evidence="1">
    <location>
        <begin position="407"/>
        <end position="455"/>
    </location>
</feature>
<accession>A0AAV9ZER9</accession>
<evidence type="ECO:0000256" key="1">
    <source>
        <dbReference type="SAM" id="MobiDB-lite"/>
    </source>
</evidence>
<protein>
    <submittedName>
        <fullName evidence="2">Uncharacterized protein</fullName>
    </submittedName>
</protein>
<feature type="compositionally biased region" description="Low complexity" evidence="1">
    <location>
        <begin position="420"/>
        <end position="429"/>
    </location>
</feature>
<dbReference type="AlphaFoldDB" id="A0AAV9ZER9"/>
<sequence length="675" mass="73927">MALSPYPTPAPHTHHTRRDRHAASSLPAPVSTPMTYASKFTTGKMQSSTSEVEEQRRYKESGALDSLGNLPPTDPPLTSAARLQCVPRTTGLTRFSPHHYVSPPSESPISEVEGGRGISAGGGDSKIRAQQDLASASMGDRKKSTAHPRRDIRIYTANSDRHAHSRSHPIPPLSPTKPALTAPHRRTLVIRTHPDPCPSSFPTPDDICRGDQQRRTRQPRMKRELRFDVYASIASPSPASPALPAAHAIPRGHPNHQYERKGRRARGARVNDGAHRNDEKLPVQPGATASPPALLTYVPFSLSTRPSTKSSWGQANLVNSAGPTPHPDSSSSSSRLASLLTRTKLRTTLELVARVSFFLHLTRLEFRSHTRVLLFLQRTSFIDVCTTPALVSPRSAPLQPVTVLVAGAPPPLRAHDPDLSSTSPPSRSRTNQKQKVGGERYEYDGEKQKREVTDGAGRKSYMYDVTRSDDEEGETWAIMSRDGKICTAAKSVSGDERRRVANVPGYWRQFKVQDGAEAKQGSMAKLFHVAKRMEESRNLPETQSTVYPAPESKQCRAPKNLKTPAGKSSKLRARDFLGSGGIIATARYALESTMVAGCLGIGVVVVVVQSGVATVVNVRKEEGHVTQSHIKINLAPNVDHRFLDPPSSGLWSHKFRSINEDRGVWIRKPSPSIFL</sequence>
<feature type="compositionally biased region" description="Gly residues" evidence="1">
    <location>
        <begin position="115"/>
        <end position="124"/>
    </location>
</feature>
<evidence type="ECO:0000313" key="2">
    <source>
        <dbReference type="EMBL" id="KAK6980624.1"/>
    </source>
</evidence>
<feature type="region of interest" description="Disordered" evidence="1">
    <location>
        <begin position="249"/>
        <end position="288"/>
    </location>
</feature>
<dbReference type="EMBL" id="JAWWNJ010000157">
    <property type="protein sequence ID" value="KAK6980624.1"/>
    <property type="molecule type" value="Genomic_DNA"/>
</dbReference>
<feature type="compositionally biased region" description="Basic and acidic residues" evidence="1">
    <location>
        <begin position="436"/>
        <end position="455"/>
    </location>
</feature>
<feature type="compositionally biased region" description="Basic and acidic residues" evidence="1">
    <location>
        <begin position="53"/>
        <end position="62"/>
    </location>
</feature>
<keyword evidence="3" id="KW-1185">Reference proteome</keyword>
<comment type="caution">
    <text evidence="2">The sequence shown here is derived from an EMBL/GenBank/DDBJ whole genome shotgun (WGS) entry which is preliminary data.</text>
</comment>
<feature type="compositionally biased region" description="Low complexity" evidence="1">
    <location>
        <begin position="101"/>
        <end position="112"/>
    </location>
</feature>
<reference evidence="2 3" key="1">
    <citation type="journal article" date="2024" name="J Genomics">
        <title>Draft genome sequencing and assembly of Favolaschia claudopus CIRM-BRFM 2984 isolated from oak limbs.</title>
        <authorList>
            <person name="Navarro D."/>
            <person name="Drula E."/>
            <person name="Chaduli D."/>
            <person name="Cazenave R."/>
            <person name="Ahrendt S."/>
            <person name="Wang J."/>
            <person name="Lipzen A."/>
            <person name="Daum C."/>
            <person name="Barry K."/>
            <person name="Grigoriev I.V."/>
            <person name="Favel A."/>
            <person name="Rosso M.N."/>
            <person name="Martin F."/>
        </authorList>
    </citation>
    <scope>NUCLEOTIDE SEQUENCE [LARGE SCALE GENOMIC DNA]</scope>
    <source>
        <strain evidence="2 3">CIRM-BRFM 2984</strain>
    </source>
</reference>
<feature type="compositionally biased region" description="Basic and acidic residues" evidence="1">
    <location>
        <begin position="139"/>
        <end position="153"/>
    </location>
</feature>